<feature type="transmembrane region" description="Helical" evidence="1">
    <location>
        <begin position="173"/>
        <end position="195"/>
    </location>
</feature>
<keyword evidence="1" id="KW-0812">Transmembrane</keyword>
<sequence>MRKSSYLISFFAVAILLTLNVISAHYPDWLVETGPDLPYTKVTVRYGLMERCERQIVSIPGPDGGKIEYNDYKCRPWPARVADGCEEENRYMCIAWTSATYVTELGVGFASVALVAILFGISTHSRRRRIWRAVASLVALHAGLQIVAFSLITDVYHKSEYPGFKHARPSTSYVLNVVDWAASLFVVGGVVVTGISADAGHKWAAGNRAYQPIRGE</sequence>
<protein>
    <recommendedName>
        <fullName evidence="5">MARVEL domain-containing protein</fullName>
    </recommendedName>
</protein>
<evidence type="ECO:0008006" key="5">
    <source>
        <dbReference type="Google" id="ProtNLM"/>
    </source>
</evidence>
<dbReference type="HOGENOM" id="CLU_087383_0_0_1"/>
<keyword evidence="1" id="KW-0472">Membrane</keyword>
<evidence type="ECO:0000256" key="1">
    <source>
        <dbReference type="SAM" id="Phobius"/>
    </source>
</evidence>
<feature type="chain" id="PRO_5001647255" description="MARVEL domain-containing protein" evidence="2">
    <location>
        <begin position="25"/>
        <end position="216"/>
    </location>
</feature>
<feature type="transmembrane region" description="Helical" evidence="1">
    <location>
        <begin position="99"/>
        <end position="121"/>
    </location>
</feature>
<reference evidence="4" key="1">
    <citation type="journal article" date="2014" name="Proc. Natl. Acad. Sci. U.S.A.">
        <title>Extensive sampling of basidiomycete genomes demonstrates inadequacy of the white-rot/brown-rot paradigm for wood decay fungi.</title>
        <authorList>
            <person name="Riley R."/>
            <person name="Salamov A.A."/>
            <person name="Brown D.W."/>
            <person name="Nagy L.G."/>
            <person name="Floudas D."/>
            <person name="Held B.W."/>
            <person name="Levasseur A."/>
            <person name="Lombard V."/>
            <person name="Morin E."/>
            <person name="Otillar R."/>
            <person name="Lindquist E.A."/>
            <person name="Sun H."/>
            <person name="LaButti K.M."/>
            <person name="Schmutz J."/>
            <person name="Jabbour D."/>
            <person name="Luo H."/>
            <person name="Baker S.E."/>
            <person name="Pisabarro A.G."/>
            <person name="Walton J.D."/>
            <person name="Blanchette R.A."/>
            <person name="Henrissat B."/>
            <person name="Martin F."/>
            <person name="Cullen D."/>
            <person name="Hibbett D.S."/>
            <person name="Grigoriev I.V."/>
        </authorList>
    </citation>
    <scope>NUCLEOTIDE SEQUENCE [LARGE SCALE GENOMIC DNA]</scope>
    <source>
        <strain evidence="4">MUCL 33604</strain>
    </source>
</reference>
<keyword evidence="2" id="KW-0732">Signal</keyword>
<evidence type="ECO:0000313" key="3">
    <source>
        <dbReference type="EMBL" id="KDQ57626.1"/>
    </source>
</evidence>
<gene>
    <name evidence="3" type="ORF">JAAARDRAFT_35318</name>
</gene>
<dbReference type="Proteomes" id="UP000027265">
    <property type="component" value="Unassembled WGS sequence"/>
</dbReference>
<organism evidence="3 4">
    <name type="scientific">Jaapia argillacea MUCL 33604</name>
    <dbReference type="NCBI Taxonomy" id="933084"/>
    <lineage>
        <taxon>Eukaryota</taxon>
        <taxon>Fungi</taxon>
        <taxon>Dikarya</taxon>
        <taxon>Basidiomycota</taxon>
        <taxon>Agaricomycotina</taxon>
        <taxon>Agaricomycetes</taxon>
        <taxon>Agaricomycetidae</taxon>
        <taxon>Jaapiales</taxon>
        <taxon>Jaapiaceae</taxon>
        <taxon>Jaapia</taxon>
    </lineage>
</organism>
<dbReference type="Gene3D" id="1.20.140.150">
    <property type="match status" value="1"/>
</dbReference>
<evidence type="ECO:0000313" key="4">
    <source>
        <dbReference type="Proteomes" id="UP000027265"/>
    </source>
</evidence>
<proteinExistence type="predicted"/>
<dbReference type="AlphaFoldDB" id="A0A067Q4V0"/>
<dbReference type="OrthoDB" id="61370at2759"/>
<accession>A0A067Q4V0</accession>
<dbReference type="InParanoid" id="A0A067Q4V0"/>
<feature type="signal peptide" evidence="2">
    <location>
        <begin position="1"/>
        <end position="24"/>
    </location>
</feature>
<name>A0A067Q4V0_9AGAM</name>
<keyword evidence="4" id="KW-1185">Reference proteome</keyword>
<dbReference type="EMBL" id="KL197719">
    <property type="protein sequence ID" value="KDQ57626.1"/>
    <property type="molecule type" value="Genomic_DNA"/>
</dbReference>
<feature type="transmembrane region" description="Helical" evidence="1">
    <location>
        <begin position="133"/>
        <end position="153"/>
    </location>
</feature>
<evidence type="ECO:0000256" key="2">
    <source>
        <dbReference type="SAM" id="SignalP"/>
    </source>
</evidence>
<keyword evidence="1" id="KW-1133">Transmembrane helix</keyword>